<dbReference type="Proteomes" id="UP000077134">
    <property type="component" value="Unassembled WGS sequence"/>
</dbReference>
<dbReference type="PANTHER" id="PTHR33495:SF2">
    <property type="entry name" value="ANTI-SIGMA FACTOR ANTAGONIST TM_1081-RELATED"/>
    <property type="match status" value="1"/>
</dbReference>
<dbReference type="Pfam" id="PF01740">
    <property type="entry name" value="STAS"/>
    <property type="match status" value="1"/>
</dbReference>
<evidence type="ECO:0000313" key="5">
    <source>
        <dbReference type="Proteomes" id="UP000077134"/>
    </source>
</evidence>
<evidence type="ECO:0000256" key="1">
    <source>
        <dbReference type="ARBA" id="ARBA00009013"/>
    </source>
</evidence>
<dbReference type="KEGG" id="pcx:LPB68_15555"/>
<dbReference type="SUPFAM" id="SSF52091">
    <property type="entry name" value="SpoIIaa-like"/>
    <property type="match status" value="1"/>
</dbReference>
<dbReference type="OrthoDB" id="9793697at2"/>
<dbReference type="InterPro" id="IPR036513">
    <property type="entry name" value="STAS_dom_sf"/>
</dbReference>
<organism evidence="4 5">
    <name type="scientific">Paenibacillus crassostreae</name>
    <dbReference type="NCBI Taxonomy" id="1763538"/>
    <lineage>
        <taxon>Bacteria</taxon>
        <taxon>Bacillati</taxon>
        <taxon>Bacillota</taxon>
        <taxon>Bacilli</taxon>
        <taxon>Bacillales</taxon>
        <taxon>Paenibacillaceae</taxon>
        <taxon>Paenibacillus</taxon>
    </lineage>
</organism>
<comment type="caution">
    <text evidence="4">The sequence shown here is derived from an EMBL/GenBank/DDBJ whole genome shotgun (WGS) entry which is preliminary data.</text>
</comment>
<proteinExistence type="inferred from homology"/>
<sequence>MSMNNNEKFVAKTEINNGSCTVFLTGELDLSVAQEFRLVMEPLVEDANLDLTINLRDLKYIDSTGIGILLSILKARHSMSTQFLVQDVPPQIQKLFDMTGISKFFESIENSEVGKDRLTND</sequence>
<dbReference type="RefSeq" id="WP_068656789.1">
    <property type="nucleotide sequence ID" value="NZ_CP017770.1"/>
</dbReference>
<evidence type="ECO:0000259" key="3">
    <source>
        <dbReference type="PROSITE" id="PS50801"/>
    </source>
</evidence>
<dbReference type="PROSITE" id="PS50801">
    <property type="entry name" value="STAS"/>
    <property type="match status" value="1"/>
</dbReference>
<dbReference type="GO" id="GO:0043856">
    <property type="term" value="F:anti-sigma factor antagonist activity"/>
    <property type="evidence" value="ECO:0007669"/>
    <property type="project" value="InterPro"/>
</dbReference>
<dbReference type="STRING" id="1763538.LPB68_15555"/>
<dbReference type="InterPro" id="IPR002645">
    <property type="entry name" value="STAS_dom"/>
</dbReference>
<dbReference type="PANTHER" id="PTHR33495">
    <property type="entry name" value="ANTI-SIGMA FACTOR ANTAGONIST TM_1081-RELATED-RELATED"/>
    <property type="match status" value="1"/>
</dbReference>
<dbReference type="Gene3D" id="3.30.750.24">
    <property type="entry name" value="STAS domain"/>
    <property type="match status" value="1"/>
</dbReference>
<name>A0A167ETI2_9BACL</name>
<dbReference type="AlphaFoldDB" id="A0A167ETI2"/>
<dbReference type="NCBIfam" id="TIGR00377">
    <property type="entry name" value="ant_ant_sig"/>
    <property type="match status" value="1"/>
</dbReference>
<dbReference type="CDD" id="cd07043">
    <property type="entry name" value="STAS_anti-anti-sigma_factors"/>
    <property type="match status" value="1"/>
</dbReference>
<keyword evidence="5" id="KW-1185">Reference proteome</keyword>
<feature type="domain" description="STAS" evidence="3">
    <location>
        <begin position="9"/>
        <end position="121"/>
    </location>
</feature>
<gene>
    <name evidence="4" type="ORF">PNBC_07465</name>
</gene>
<protein>
    <recommendedName>
        <fullName evidence="2">Anti-sigma factor antagonist</fullName>
    </recommendedName>
</protein>
<evidence type="ECO:0000313" key="4">
    <source>
        <dbReference type="EMBL" id="OAB75865.1"/>
    </source>
</evidence>
<evidence type="ECO:0000256" key="2">
    <source>
        <dbReference type="RuleBase" id="RU003749"/>
    </source>
</evidence>
<comment type="similarity">
    <text evidence="1 2">Belongs to the anti-sigma-factor antagonist family.</text>
</comment>
<dbReference type="InterPro" id="IPR003658">
    <property type="entry name" value="Anti-sigma_ant"/>
</dbReference>
<accession>A0A167ETI2</accession>
<dbReference type="EMBL" id="LSFN01000006">
    <property type="protein sequence ID" value="OAB75865.1"/>
    <property type="molecule type" value="Genomic_DNA"/>
</dbReference>
<reference evidence="4 5" key="1">
    <citation type="submission" date="2016-02" db="EMBL/GenBank/DDBJ databases">
        <title>Paenibacillus sp. LPB0068, isolated from Crassostrea gigas.</title>
        <authorList>
            <person name="Shin S.-K."/>
            <person name="Yi H."/>
        </authorList>
    </citation>
    <scope>NUCLEOTIDE SEQUENCE [LARGE SCALE GENOMIC DNA]</scope>
    <source>
        <strain evidence="4 5">LPB0068</strain>
    </source>
</reference>